<accession>A0A0H5RD73</accession>
<evidence type="ECO:0000313" key="1">
    <source>
        <dbReference type="EMBL" id="CRZ11696.1"/>
    </source>
</evidence>
<dbReference type="AlphaFoldDB" id="A0A0H5RD73"/>
<dbReference type="EMBL" id="HACM01011254">
    <property type="protein sequence ID" value="CRZ11696.1"/>
    <property type="molecule type" value="Transcribed_RNA"/>
</dbReference>
<sequence>GHSLVFLLDEFLETLFLYGLNRNRASVNRRYNLFGNVGCLRPRQQAKQITYAPDTDELIAHVDGAKCIHVLSPETLRVCVTVSLCRSDLNAIACSHHLPAFIY</sequence>
<feature type="non-terminal residue" evidence="1">
    <location>
        <position position="103"/>
    </location>
</feature>
<feature type="non-terminal residue" evidence="1">
    <location>
        <position position="1"/>
    </location>
</feature>
<protein>
    <submittedName>
        <fullName evidence="1">Uncharacterized protein</fullName>
    </submittedName>
</protein>
<proteinExistence type="predicted"/>
<reference evidence="1" key="1">
    <citation type="submission" date="2015-04" db="EMBL/GenBank/DDBJ databases">
        <title>The genome sequence of the plant pathogenic Rhizarian Plasmodiophora brassicae reveals insights in its biotrophic life cycle and the origin of chitin synthesis.</title>
        <authorList>
            <person name="Schwelm A."/>
            <person name="Fogelqvist J."/>
            <person name="Knaust A."/>
            <person name="Julke S."/>
            <person name="Lilja T."/>
            <person name="Dhandapani V."/>
            <person name="Bonilla-Rosso G."/>
            <person name="Karlsson M."/>
            <person name="Shevchenko A."/>
            <person name="Choi S.R."/>
            <person name="Kim H.G."/>
            <person name="Park J.Y."/>
            <person name="Lim Y.P."/>
            <person name="Ludwig-Muller J."/>
            <person name="Dixelius C."/>
        </authorList>
    </citation>
    <scope>NUCLEOTIDE SEQUENCE</scope>
    <source>
        <tissue evidence="1">Potato root galls</tissue>
    </source>
</reference>
<organism evidence="1">
    <name type="scientific">Spongospora subterranea</name>
    <dbReference type="NCBI Taxonomy" id="70186"/>
    <lineage>
        <taxon>Eukaryota</taxon>
        <taxon>Sar</taxon>
        <taxon>Rhizaria</taxon>
        <taxon>Endomyxa</taxon>
        <taxon>Phytomyxea</taxon>
        <taxon>Plasmodiophorida</taxon>
        <taxon>Plasmodiophoridae</taxon>
        <taxon>Spongospora</taxon>
    </lineage>
</organism>
<name>A0A0H5RD73_9EUKA</name>